<keyword evidence="1" id="KW-0472">Membrane</keyword>
<sequence length="76" mass="8468">MKPKFRALIFNFIGFAILFVVLRFALVWIFSSESIAFAIVAAIVATVLAPKFAATKTKAGEKLFVKWIFTKGVKEV</sequence>
<protein>
    <submittedName>
        <fullName evidence="2">Uncharacterized protein</fullName>
    </submittedName>
</protein>
<dbReference type="Proteomes" id="UP001549799">
    <property type="component" value="Unassembled WGS sequence"/>
</dbReference>
<comment type="caution">
    <text evidence="2">The sequence shown here is derived from an EMBL/GenBank/DDBJ whole genome shotgun (WGS) entry which is preliminary data.</text>
</comment>
<keyword evidence="1" id="KW-0812">Transmembrane</keyword>
<evidence type="ECO:0000256" key="1">
    <source>
        <dbReference type="SAM" id="Phobius"/>
    </source>
</evidence>
<gene>
    <name evidence="2" type="ORF">ABXZ36_10880</name>
</gene>
<keyword evidence="1" id="KW-1133">Transmembrane helix</keyword>
<name>A0ABV2SVF8_9FLAO</name>
<keyword evidence="3" id="KW-1185">Reference proteome</keyword>
<dbReference type="RefSeq" id="WP_354615571.1">
    <property type="nucleotide sequence ID" value="NZ_JBEXAE010000004.1"/>
</dbReference>
<organism evidence="2 3">
    <name type="scientific">Sediminicola arcticus</name>
    <dbReference type="NCBI Taxonomy" id="1574308"/>
    <lineage>
        <taxon>Bacteria</taxon>
        <taxon>Pseudomonadati</taxon>
        <taxon>Bacteroidota</taxon>
        <taxon>Flavobacteriia</taxon>
        <taxon>Flavobacteriales</taxon>
        <taxon>Flavobacteriaceae</taxon>
        <taxon>Sediminicola</taxon>
    </lineage>
</organism>
<proteinExistence type="predicted"/>
<reference evidence="2 3" key="1">
    <citation type="submission" date="2024-07" db="EMBL/GenBank/DDBJ databases">
        <title>The genome sequence of type strain Sediminicola arcticus GDMCC 1.2805.</title>
        <authorList>
            <person name="Liu Y."/>
        </authorList>
    </citation>
    <scope>NUCLEOTIDE SEQUENCE [LARGE SCALE GENOMIC DNA]</scope>
    <source>
        <strain evidence="2 3">GDMCC 1.2805</strain>
    </source>
</reference>
<feature type="transmembrane region" description="Helical" evidence="1">
    <location>
        <begin position="35"/>
        <end position="54"/>
    </location>
</feature>
<evidence type="ECO:0000313" key="3">
    <source>
        <dbReference type="Proteomes" id="UP001549799"/>
    </source>
</evidence>
<accession>A0ABV2SVF8</accession>
<dbReference type="EMBL" id="JBEXAE010000004">
    <property type="protein sequence ID" value="MET6991149.1"/>
    <property type="molecule type" value="Genomic_DNA"/>
</dbReference>
<feature type="transmembrane region" description="Helical" evidence="1">
    <location>
        <begin position="7"/>
        <end position="29"/>
    </location>
</feature>
<evidence type="ECO:0000313" key="2">
    <source>
        <dbReference type="EMBL" id="MET6991149.1"/>
    </source>
</evidence>